<feature type="region of interest" description="Disordered" evidence="1">
    <location>
        <begin position="44"/>
        <end position="65"/>
    </location>
</feature>
<dbReference type="EMBL" id="MAYW01000309">
    <property type="protein sequence ID" value="ODS30002.1"/>
    <property type="molecule type" value="Genomic_DNA"/>
</dbReference>
<evidence type="ECO:0000313" key="3">
    <source>
        <dbReference type="Proteomes" id="UP000094056"/>
    </source>
</evidence>
<accession>A0A1E3X371</accession>
<comment type="caution">
    <text evidence="2">The sequence shown here is derived from an EMBL/GenBank/DDBJ whole genome shotgun (WGS) entry which is preliminary data.</text>
</comment>
<sequence>MILDDLKVKMRKMSPQGRWLAVNALKRLRRDPVFMAILKANERKNGKIKYRPPKDELPSRENQNT</sequence>
<dbReference type="AlphaFoldDB" id="A0A1E3X371"/>
<reference evidence="2 3" key="1">
    <citation type="submission" date="2016-07" db="EMBL/GenBank/DDBJ databases">
        <title>Draft genome of Scalindua rubra, obtained from a brine-seawater interface in the Red Sea, sheds light on salt adaptation in anammox bacteria.</title>
        <authorList>
            <person name="Speth D.R."/>
            <person name="Lagkouvardos I."/>
            <person name="Wang Y."/>
            <person name="Qian P.-Y."/>
            <person name="Dutilh B.E."/>
            <person name="Jetten M.S."/>
        </authorList>
    </citation>
    <scope>NUCLEOTIDE SEQUENCE [LARGE SCALE GENOMIC DNA]</scope>
    <source>
        <strain evidence="2">BSI-1</strain>
    </source>
</reference>
<evidence type="ECO:0000256" key="1">
    <source>
        <dbReference type="SAM" id="MobiDB-lite"/>
    </source>
</evidence>
<name>A0A1E3X371_9BACT</name>
<proteinExistence type="predicted"/>
<evidence type="ECO:0000313" key="2">
    <source>
        <dbReference type="EMBL" id="ODS30002.1"/>
    </source>
</evidence>
<organism evidence="2 3">
    <name type="scientific">Candidatus Scalindua rubra</name>
    <dbReference type="NCBI Taxonomy" id="1872076"/>
    <lineage>
        <taxon>Bacteria</taxon>
        <taxon>Pseudomonadati</taxon>
        <taxon>Planctomycetota</taxon>
        <taxon>Candidatus Brocadiia</taxon>
        <taxon>Candidatus Brocadiales</taxon>
        <taxon>Candidatus Scalinduaceae</taxon>
        <taxon>Candidatus Scalindua</taxon>
    </lineage>
</organism>
<dbReference type="Proteomes" id="UP000094056">
    <property type="component" value="Unassembled WGS sequence"/>
</dbReference>
<gene>
    <name evidence="2" type="ORF">SCARUB_04897</name>
</gene>
<protein>
    <submittedName>
        <fullName evidence="2">Uncharacterized protein</fullName>
    </submittedName>
</protein>